<organism evidence="2 3">
    <name type="scientific">Pleuronectes platessa</name>
    <name type="common">European plaice</name>
    <dbReference type="NCBI Taxonomy" id="8262"/>
    <lineage>
        <taxon>Eukaryota</taxon>
        <taxon>Metazoa</taxon>
        <taxon>Chordata</taxon>
        <taxon>Craniata</taxon>
        <taxon>Vertebrata</taxon>
        <taxon>Euteleostomi</taxon>
        <taxon>Actinopterygii</taxon>
        <taxon>Neopterygii</taxon>
        <taxon>Teleostei</taxon>
        <taxon>Neoteleostei</taxon>
        <taxon>Acanthomorphata</taxon>
        <taxon>Carangaria</taxon>
        <taxon>Pleuronectiformes</taxon>
        <taxon>Pleuronectoidei</taxon>
        <taxon>Pleuronectidae</taxon>
        <taxon>Pleuronectes</taxon>
    </lineage>
</organism>
<evidence type="ECO:0000313" key="2">
    <source>
        <dbReference type="EMBL" id="CAB1436228.1"/>
    </source>
</evidence>
<proteinExistence type="predicted"/>
<accession>A0A9N7UTV6</accession>
<feature type="region of interest" description="Disordered" evidence="1">
    <location>
        <begin position="1"/>
        <end position="23"/>
    </location>
</feature>
<protein>
    <submittedName>
        <fullName evidence="2">Uncharacterized protein</fullName>
    </submittedName>
</protein>
<reference evidence="2" key="1">
    <citation type="submission" date="2020-03" db="EMBL/GenBank/DDBJ databases">
        <authorList>
            <person name="Weist P."/>
        </authorList>
    </citation>
    <scope>NUCLEOTIDE SEQUENCE</scope>
</reference>
<keyword evidence="3" id="KW-1185">Reference proteome</keyword>
<evidence type="ECO:0000256" key="1">
    <source>
        <dbReference type="SAM" id="MobiDB-lite"/>
    </source>
</evidence>
<evidence type="ECO:0000313" key="3">
    <source>
        <dbReference type="Proteomes" id="UP001153269"/>
    </source>
</evidence>
<sequence>MSRSYKIAVSQQHDRSGEWRGGWRSRPWRCSPAGERAFSPSCPAALTPLPPSGLTGRGLTGARHKPLSCPVHRRQAKIIADTCQAIQPQGQRLTDSNKLVRTMDLRQM</sequence>
<name>A0A9N7UTV6_PLEPL</name>
<gene>
    <name evidence="2" type="ORF">PLEPLA_LOCUS24263</name>
</gene>
<dbReference type="Proteomes" id="UP001153269">
    <property type="component" value="Unassembled WGS sequence"/>
</dbReference>
<comment type="caution">
    <text evidence="2">The sequence shown here is derived from an EMBL/GenBank/DDBJ whole genome shotgun (WGS) entry which is preliminary data.</text>
</comment>
<dbReference type="EMBL" id="CADEAL010001868">
    <property type="protein sequence ID" value="CAB1436228.1"/>
    <property type="molecule type" value="Genomic_DNA"/>
</dbReference>
<dbReference type="AlphaFoldDB" id="A0A9N7UTV6"/>